<evidence type="ECO:0000256" key="2">
    <source>
        <dbReference type="ARBA" id="ARBA00023012"/>
    </source>
</evidence>
<dbReference type="GO" id="GO:0000155">
    <property type="term" value="F:phosphorelay sensor kinase activity"/>
    <property type="evidence" value="ECO:0007669"/>
    <property type="project" value="InterPro"/>
</dbReference>
<dbReference type="Pfam" id="PF03707">
    <property type="entry name" value="MHYT"/>
    <property type="match status" value="2"/>
</dbReference>
<keyword evidence="5" id="KW-0472">Membrane</keyword>
<organism evidence="8 9">
    <name type="scientific">Phlebiopsis gigantea (strain 11061_1 CR5-6)</name>
    <name type="common">White-rot fungus</name>
    <name type="synonym">Peniophora gigantea</name>
    <dbReference type="NCBI Taxonomy" id="745531"/>
    <lineage>
        <taxon>Eukaryota</taxon>
        <taxon>Fungi</taxon>
        <taxon>Dikarya</taxon>
        <taxon>Basidiomycota</taxon>
        <taxon>Agaricomycotina</taxon>
        <taxon>Agaricomycetes</taxon>
        <taxon>Polyporales</taxon>
        <taxon>Phanerochaetaceae</taxon>
        <taxon>Phlebiopsis</taxon>
    </lineage>
</organism>
<keyword evidence="5" id="KW-0812">Transmembrane</keyword>
<feature type="modified residue" description="4-aspartylphosphate" evidence="3">
    <location>
        <position position="822"/>
    </location>
</feature>
<dbReference type="HOGENOM" id="CLU_007057_0_0_1"/>
<keyword evidence="2" id="KW-0902">Two-component regulatory system</keyword>
<dbReference type="SMART" id="SM00448">
    <property type="entry name" value="REC"/>
    <property type="match status" value="1"/>
</dbReference>
<keyword evidence="5" id="KW-1133">Transmembrane helix</keyword>
<evidence type="ECO:0000259" key="6">
    <source>
        <dbReference type="PROSITE" id="PS50109"/>
    </source>
</evidence>
<dbReference type="PROSITE" id="PS50110">
    <property type="entry name" value="RESPONSE_REGULATORY"/>
    <property type="match status" value="1"/>
</dbReference>
<dbReference type="InterPro" id="IPR001789">
    <property type="entry name" value="Sig_transdc_resp-reg_receiver"/>
</dbReference>
<dbReference type="PROSITE" id="PS50109">
    <property type="entry name" value="HIS_KIN"/>
    <property type="match status" value="1"/>
</dbReference>
<evidence type="ECO:0000259" key="7">
    <source>
        <dbReference type="PROSITE" id="PS50110"/>
    </source>
</evidence>
<dbReference type="PRINTS" id="PR00344">
    <property type="entry name" value="BCTRLSENSOR"/>
</dbReference>
<dbReference type="CDD" id="cd17546">
    <property type="entry name" value="REC_hyHK_CKI1_RcsC-like"/>
    <property type="match status" value="1"/>
</dbReference>
<dbReference type="SMART" id="SM00387">
    <property type="entry name" value="HATPase_c"/>
    <property type="match status" value="1"/>
</dbReference>
<evidence type="ECO:0000256" key="1">
    <source>
        <dbReference type="ARBA" id="ARBA00022553"/>
    </source>
</evidence>
<name>A0A0C3S6V6_PHLG1</name>
<keyword evidence="9" id="KW-1185">Reference proteome</keyword>
<dbReference type="InterPro" id="IPR011006">
    <property type="entry name" value="CheY-like_superfamily"/>
</dbReference>
<dbReference type="Gene3D" id="3.40.50.2300">
    <property type="match status" value="1"/>
</dbReference>
<dbReference type="PANTHER" id="PTHR45339">
    <property type="entry name" value="HYBRID SIGNAL TRANSDUCTION HISTIDINE KINASE J"/>
    <property type="match status" value="1"/>
</dbReference>
<dbReference type="SUPFAM" id="SSF52172">
    <property type="entry name" value="CheY-like"/>
    <property type="match status" value="1"/>
</dbReference>
<feature type="compositionally biased region" description="Basic and acidic residues" evidence="4">
    <location>
        <begin position="83"/>
        <end position="99"/>
    </location>
</feature>
<dbReference type="CDD" id="cd00082">
    <property type="entry name" value="HisKA"/>
    <property type="match status" value="1"/>
</dbReference>
<evidence type="ECO:0000313" key="9">
    <source>
        <dbReference type="Proteomes" id="UP000053257"/>
    </source>
</evidence>
<dbReference type="InterPro" id="IPR003594">
    <property type="entry name" value="HATPase_dom"/>
</dbReference>
<dbReference type="Gene3D" id="1.10.287.130">
    <property type="match status" value="1"/>
</dbReference>
<dbReference type="SMART" id="SM00388">
    <property type="entry name" value="HisKA"/>
    <property type="match status" value="1"/>
</dbReference>
<dbReference type="InterPro" id="IPR003661">
    <property type="entry name" value="HisK_dim/P_dom"/>
</dbReference>
<feature type="compositionally biased region" description="Basic and acidic residues" evidence="4">
    <location>
        <begin position="109"/>
        <end position="122"/>
    </location>
</feature>
<dbReference type="STRING" id="745531.A0A0C3S6V6"/>
<dbReference type="InterPro" id="IPR005467">
    <property type="entry name" value="His_kinase_dom"/>
</dbReference>
<evidence type="ECO:0000256" key="5">
    <source>
        <dbReference type="SAM" id="Phobius"/>
    </source>
</evidence>
<dbReference type="PANTHER" id="PTHR45339:SF1">
    <property type="entry name" value="HYBRID SIGNAL TRANSDUCTION HISTIDINE KINASE J"/>
    <property type="match status" value="1"/>
</dbReference>
<dbReference type="OrthoDB" id="60033at2759"/>
<dbReference type="InterPro" id="IPR004358">
    <property type="entry name" value="Sig_transdc_His_kin-like_C"/>
</dbReference>
<evidence type="ECO:0000256" key="4">
    <source>
        <dbReference type="SAM" id="MobiDB-lite"/>
    </source>
</evidence>
<keyword evidence="1 3" id="KW-0597">Phosphoprotein</keyword>
<dbReference type="InterPro" id="IPR036097">
    <property type="entry name" value="HisK_dim/P_sf"/>
</dbReference>
<protein>
    <recommendedName>
        <fullName evidence="10">Histidine kinase</fullName>
    </recommendedName>
</protein>
<evidence type="ECO:0000313" key="8">
    <source>
        <dbReference type="EMBL" id="KIP04325.1"/>
    </source>
</evidence>
<reference evidence="8 9" key="1">
    <citation type="journal article" date="2014" name="PLoS Genet.">
        <title>Analysis of the Phlebiopsis gigantea genome, transcriptome and secretome provides insight into its pioneer colonization strategies of wood.</title>
        <authorList>
            <person name="Hori C."/>
            <person name="Ishida T."/>
            <person name="Igarashi K."/>
            <person name="Samejima M."/>
            <person name="Suzuki H."/>
            <person name="Master E."/>
            <person name="Ferreira P."/>
            <person name="Ruiz-Duenas F.J."/>
            <person name="Held B."/>
            <person name="Canessa P."/>
            <person name="Larrondo L.F."/>
            <person name="Schmoll M."/>
            <person name="Druzhinina I.S."/>
            <person name="Kubicek C.P."/>
            <person name="Gaskell J.A."/>
            <person name="Kersten P."/>
            <person name="St John F."/>
            <person name="Glasner J."/>
            <person name="Sabat G."/>
            <person name="Splinter BonDurant S."/>
            <person name="Syed K."/>
            <person name="Yadav J."/>
            <person name="Mgbeahuruike A.C."/>
            <person name="Kovalchuk A."/>
            <person name="Asiegbu F.O."/>
            <person name="Lackner G."/>
            <person name="Hoffmeister D."/>
            <person name="Rencoret J."/>
            <person name="Gutierrez A."/>
            <person name="Sun H."/>
            <person name="Lindquist E."/>
            <person name="Barry K."/>
            <person name="Riley R."/>
            <person name="Grigoriev I.V."/>
            <person name="Henrissat B."/>
            <person name="Kues U."/>
            <person name="Berka R.M."/>
            <person name="Martinez A.T."/>
            <person name="Covert S.F."/>
            <person name="Blanchette R.A."/>
            <person name="Cullen D."/>
        </authorList>
    </citation>
    <scope>NUCLEOTIDE SEQUENCE [LARGE SCALE GENOMIC DNA]</scope>
    <source>
        <strain evidence="8 9">11061_1 CR5-6</strain>
    </source>
</reference>
<dbReference type="Pfam" id="PF00072">
    <property type="entry name" value="Response_reg"/>
    <property type="match status" value="1"/>
</dbReference>
<sequence length="885" mass="98207">MLACGLDVRITFDKPLTVLSAVVAILFTYAVFSSGYASEAIENSLVAVTQWAKSLRASLRSSLYGHPSNDPEAGYIPVASSDHGAEEDRRPIRASTSDRGDEEDEEDERGFRAAGAEEHDPDSTPLTATDSDDSGNTARRNSNDSNDQSLSSNTLSTRSWSDPLHAGLSRETRIRIKAQARDKPVPEFGWRYYMKTYYSSVTLVVALRAAIWGLAIVFMHYCGMWAMEIPEGRIVWNWDIILLSYIVAFTVCFIGCVFMVHMEVHFGRQVLFSTIAALGTCSMHYTGMRAATFYTRAPPSPDRGYPEYLPFAILVMAIFVCVISNAVLAHSAILSRNRMAEIILTKRRFWRIMAEKEAAEQANELKQQFISVASHEIRTPLHAVNGYCELLAMTSLTEEQAAYINSIQQACHAINVIAGNLDRNNVELSARPVLVNMRQMVEDQARIIETRDASNPQRSVDVVVFVDSQVPNAVYLDETYTYRILMNFCEQGHVCVLVTMELETQVSIKIIDTGCGIPKSFRSALFQPFRQADSSFTRPKQGTGLGLSIVKHLVQRMSGEVDVESVENEGSTFTVKLPVTMPSNAPPRPTHPLTVRKRIKVVYRHERTAKLFVDLWSRQGLFASRASSTASIQELVKDADVIWSDSDSVRTSPVLRQLLRGSKALKLPPLFLVHSDAQDLASLEPDLSQAPGVILVKRPVITHALIEMLQNPEPHLGLHVSSAPSRVRFALPEGKVPLTPVDERKQMVLTETAIPFAVAGMLPPHPQEVEIDRVLLVEDNLVNQHLGKRLLEKIGCSVVTANNGQEAVDLVMQSKFFCIFMDCQMPVLDGFAATSKIRELEKNGTINGRRPIVALTANVSNESEESCRAAGMDHFLPKPFKLNGS</sequence>
<proteinExistence type="predicted"/>
<feature type="transmembrane region" description="Helical" evidence="5">
    <location>
        <begin position="197"/>
        <end position="220"/>
    </location>
</feature>
<feature type="compositionally biased region" description="Polar residues" evidence="4">
    <location>
        <begin position="124"/>
        <end position="140"/>
    </location>
</feature>
<dbReference type="SUPFAM" id="SSF55874">
    <property type="entry name" value="ATPase domain of HSP90 chaperone/DNA topoisomerase II/histidine kinase"/>
    <property type="match status" value="1"/>
</dbReference>
<dbReference type="Pfam" id="PF00512">
    <property type="entry name" value="HisKA"/>
    <property type="match status" value="1"/>
</dbReference>
<accession>A0A0C3S6V6</accession>
<dbReference type="InterPro" id="IPR036890">
    <property type="entry name" value="HATPase_C_sf"/>
</dbReference>
<dbReference type="EMBL" id="KN840578">
    <property type="protein sequence ID" value="KIP04325.1"/>
    <property type="molecule type" value="Genomic_DNA"/>
</dbReference>
<feature type="transmembrane region" description="Helical" evidence="5">
    <location>
        <begin position="308"/>
        <end position="329"/>
    </location>
</feature>
<dbReference type="Gene3D" id="3.30.565.10">
    <property type="entry name" value="Histidine kinase-like ATPase, C-terminal domain"/>
    <property type="match status" value="1"/>
</dbReference>
<feature type="transmembrane region" description="Helical" evidence="5">
    <location>
        <begin position="16"/>
        <end position="37"/>
    </location>
</feature>
<dbReference type="AlphaFoldDB" id="A0A0C3S6V6"/>
<feature type="compositionally biased region" description="Low complexity" evidence="4">
    <location>
        <begin position="143"/>
        <end position="157"/>
    </location>
</feature>
<feature type="transmembrane region" description="Helical" evidence="5">
    <location>
        <begin position="270"/>
        <end position="288"/>
    </location>
</feature>
<feature type="transmembrane region" description="Helical" evidence="5">
    <location>
        <begin position="240"/>
        <end position="258"/>
    </location>
</feature>
<dbReference type="SUPFAM" id="SSF47384">
    <property type="entry name" value="Homodimeric domain of signal transducing histidine kinase"/>
    <property type="match status" value="1"/>
</dbReference>
<evidence type="ECO:0008006" key="10">
    <source>
        <dbReference type="Google" id="ProtNLM"/>
    </source>
</evidence>
<dbReference type="Proteomes" id="UP000053257">
    <property type="component" value="Unassembled WGS sequence"/>
</dbReference>
<feature type="domain" description="Histidine kinase" evidence="6">
    <location>
        <begin position="372"/>
        <end position="581"/>
    </location>
</feature>
<dbReference type="InterPro" id="IPR005330">
    <property type="entry name" value="MHYT_dom"/>
</dbReference>
<gene>
    <name evidence="8" type="ORF">PHLGIDRAFT_25656</name>
</gene>
<feature type="domain" description="Response regulatory" evidence="7">
    <location>
        <begin position="773"/>
        <end position="885"/>
    </location>
</feature>
<dbReference type="Pfam" id="PF02518">
    <property type="entry name" value="HATPase_c"/>
    <property type="match status" value="1"/>
</dbReference>
<feature type="region of interest" description="Disordered" evidence="4">
    <location>
        <begin position="66"/>
        <end position="163"/>
    </location>
</feature>
<evidence type="ECO:0000256" key="3">
    <source>
        <dbReference type="PROSITE-ProRule" id="PRU00169"/>
    </source>
</evidence>